<proteinExistence type="predicted"/>
<feature type="domain" description="PucR C-terminal helix-turn-helix" evidence="1">
    <location>
        <begin position="335"/>
        <end position="392"/>
    </location>
</feature>
<dbReference type="RefSeq" id="WP_163085786.1">
    <property type="nucleotide sequence ID" value="NZ_JAAGNA010000103.1"/>
</dbReference>
<dbReference type="InterPro" id="IPR051448">
    <property type="entry name" value="CdaR-like_regulators"/>
</dbReference>
<accession>A0A9X5HAD0</accession>
<evidence type="ECO:0000313" key="4">
    <source>
        <dbReference type="Proteomes" id="UP000471745"/>
    </source>
</evidence>
<comment type="caution">
    <text evidence="3">The sequence shown here is derived from an EMBL/GenBank/DDBJ whole genome shotgun (WGS) entry which is preliminary data.</text>
</comment>
<name>A0A9X5HAD0_9ACTN</name>
<dbReference type="InterPro" id="IPR042070">
    <property type="entry name" value="PucR_C-HTH_sf"/>
</dbReference>
<reference evidence="3 4" key="1">
    <citation type="submission" date="2020-01" db="EMBL/GenBank/DDBJ databases">
        <title>Insect and environment-associated Actinomycetes.</title>
        <authorList>
            <person name="Currrie C."/>
            <person name="Chevrette M."/>
            <person name="Carlson C."/>
            <person name="Stubbendieck R."/>
            <person name="Wendt-Pienkowski E."/>
        </authorList>
    </citation>
    <scope>NUCLEOTIDE SEQUENCE [LARGE SCALE GENOMIC DNA]</scope>
    <source>
        <strain evidence="3 4">SID8189</strain>
    </source>
</reference>
<protein>
    <submittedName>
        <fullName evidence="3">PucR family transcriptional regulator</fullName>
    </submittedName>
</protein>
<dbReference type="PANTHER" id="PTHR33744:SF1">
    <property type="entry name" value="DNA-BINDING TRANSCRIPTIONAL ACTIVATOR ADER"/>
    <property type="match status" value="1"/>
</dbReference>
<gene>
    <name evidence="3" type="ORF">G3I18_03155</name>
</gene>
<keyword evidence="4" id="KW-1185">Reference proteome</keyword>
<dbReference type="Proteomes" id="UP000471745">
    <property type="component" value="Unassembled WGS sequence"/>
</dbReference>
<dbReference type="Pfam" id="PF25906">
    <property type="entry name" value="PucR-like_N"/>
    <property type="match status" value="1"/>
</dbReference>
<dbReference type="PANTHER" id="PTHR33744">
    <property type="entry name" value="CARBOHYDRATE DIACID REGULATOR"/>
    <property type="match status" value="1"/>
</dbReference>
<dbReference type="InterPro" id="IPR025736">
    <property type="entry name" value="PucR_C-HTH_dom"/>
</dbReference>
<evidence type="ECO:0000313" key="3">
    <source>
        <dbReference type="EMBL" id="NEC47583.1"/>
    </source>
</evidence>
<organism evidence="3 4">
    <name type="scientific">Actinospica acidiphila</name>
    <dbReference type="NCBI Taxonomy" id="304899"/>
    <lineage>
        <taxon>Bacteria</taxon>
        <taxon>Bacillati</taxon>
        <taxon>Actinomycetota</taxon>
        <taxon>Actinomycetes</taxon>
        <taxon>Catenulisporales</taxon>
        <taxon>Actinospicaceae</taxon>
        <taxon>Actinospica</taxon>
    </lineage>
</organism>
<dbReference type="Gene3D" id="1.10.10.2840">
    <property type="entry name" value="PucR C-terminal helix-turn-helix domain"/>
    <property type="match status" value="1"/>
</dbReference>
<evidence type="ECO:0000259" key="1">
    <source>
        <dbReference type="Pfam" id="PF13556"/>
    </source>
</evidence>
<dbReference type="InterPro" id="IPR058663">
    <property type="entry name" value="PucR-like_N"/>
</dbReference>
<evidence type="ECO:0000259" key="2">
    <source>
        <dbReference type="Pfam" id="PF25906"/>
    </source>
</evidence>
<sequence>MPSVARPSVLGEPLDPLPRQFAAFMRPLLPGLLNEIRTEVTRAYPVYGRLLNGPDGHAIRQGVEQALTAFVDRVADPGTSSELRDDLLRRFGRVEAYEGRDLEVLQGAYRLGARIALRRAKTLGRQHSLSPALVLAFADALFAYVEELEAVTREGYTEVRERAASEVSALRRQLLHLLLAASPLPRTTVSELCASAAWELPRTCFLVALRPPVPEHIQAGLDSDVLADFDIPQPHLLVPGELTPERLQMLRTALSGTRAAVGLTVPVAQAADSVRWARRVLQLVDDGVVPDAPLVRCEDHLTTLWLLSDPALVDHLAARELAPLDGLTAKRRDRLVETLRVHVSTRAPAEQVGEMLGVHAQTVRYRLRTLDAHLGDRLADPDHRFALEVALRSRHLRGRDGARDRADLPRPGQ</sequence>
<dbReference type="EMBL" id="JAAGNA010000103">
    <property type="protein sequence ID" value="NEC47583.1"/>
    <property type="molecule type" value="Genomic_DNA"/>
</dbReference>
<dbReference type="AlphaFoldDB" id="A0A9X5HAD0"/>
<dbReference type="Pfam" id="PF13556">
    <property type="entry name" value="HTH_30"/>
    <property type="match status" value="1"/>
</dbReference>
<feature type="domain" description="PucR-like N-terminal" evidence="2">
    <location>
        <begin position="17"/>
        <end position="179"/>
    </location>
</feature>